<comment type="caution">
    <text evidence="2">The sequence shown here is derived from an EMBL/GenBank/DDBJ whole genome shotgun (WGS) entry which is preliminary data.</text>
</comment>
<dbReference type="InterPro" id="IPR015655">
    <property type="entry name" value="PP2C"/>
</dbReference>
<gene>
    <name evidence="2" type="ORF">D9758_011586</name>
</gene>
<evidence type="ECO:0000313" key="3">
    <source>
        <dbReference type="Proteomes" id="UP000559256"/>
    </source>
</evidence>
<dbReference type="OrthoDB" id="19329at2759"/>
<protein>
    <recommendedName>
        <fullName evidence="1">PPM-type phosphatase domain-containing protein</fullName>
    </recommendedName>
</protein>
<dbReference type="PROSITE" id="PS51746">
    <property type="entry name" value="PPM_2"/>
    <property type="match status" value="1"/>
</dbReference>
<dbReference type="Gene3D" id="3.60.40.10">
    <property type="entry name" value="PPM-type phosphatase domain"/>
    <property type="match status" value="1"/>
</dbReference>
<name>A0A8H5FQ17_9AGAR</name>
<sequence length="477" mass="53224">MISVDLDASSGLGGRPEAANFEGLTWLKLNFNFIYTGTMPFAPPSRASREELDTVFEMIGHKSFHTLSDNNTRIFQSTFQGKKPRNEDRSVFYESSLGTIVAIFDGHHSDELSEYASKTLPALLCERIQKTLVDEDRNLDHAVRNSLSAGIEDFDRSLLQGFYDIWPKKDQTDWDDPLWLDPGEVFEVIGYSRVNPKFQRARYAVVGSTALVVFIDKAKENVWVASLGDSEAVVGKMKTDGAVLRSKRLNDFHNGKDEKEVQRLNAEHPDEPPVIKYGRVFGSLAVTRALGNHQLKAPLNLAAKILLCAYPAPFGDDWMTELAQAGHVNRPYISSTPSIQHHVIDNDDVLVLYSDGLGYELRNLDEKDKLDLVVTAAAADHALPEKLQKVWSDKLGHRFIAPKAGDNLAERVIKNVCFGTDSEKMIEAIAPSSEPWDDITVVVHQHFVVQLHGRLNTIVVDEDTKVGRPYGAASRLL</sequence>
<dbReference type="InterPro" id="IPR001932">
    <property type="entry name" value="PPM-type_phosphatase-like_dom"/>
</dbReference>
<proteinExistence type="predicted"/>
<evidence type="ECO:0000259" key="1">
    <source>
        <dbReference type="PROSITE" id="PS51746"/>
    </source>
</evidence>
<evidence type="ECO:0000313" key="2">
    <source>
        <dbReference type="EMBL" id="KAF5344924.1"/>
    </source>
</evidence>
<dbReference type="EMBL" id="JAACJM010000117">
    <property type="protein sequence ID" value="KAF5344924.1"/>
    <property type="molecule type" value="Genomic_DNA"/>
</dbReference>
<dbReference type="CDD" id="cd00143">
    <property type="entry name" value="PP2Cc"/>
    <property type="match status" value="1"/>
</dbReference>
<dbReference type="SMART" id="SM00332">
    <property type="entry name" value="PP2Cc"/>
    <property type="match status" value="1"/>
</dbReference>
<dbReference type="InterPro" id="IPR036457">
    <property type="entry name" value="PPM-type-like_dom_sf"/>
</dbReference>
<dbReference type="SUPFAM" id="SSF81606">
    <property type="entry name" value="PP2C-like"/>
    <property type="match status" value="1"/>
</dbReference>
<dbReference type="Pfam" id="PF00481">
    <property type="entry name" value="PP2C"/>
    <property type="match status" value="1"/>
</dbReference>
<accession>A0A8H5FQ17</accession>
<dbReference type="PANTHER" id="PTHR13832">
    <property type="entry name" value="PROTEIN PHOSPHATASE 2C"/>
    <property type="match status" value="1"/>
</dbReference>
<dbReference type="PANTHER" id="PTHR13832:SF827">
    <property type="entry name" value="PROTEIN PHOSPHATASE 1L"/>
    <property type="match status" value="1"/>
</dbReference>
<dbReference type="AlphaFoldDB" id="A0A8H5FQ17"/>
<organism evidence="2 3">
    <name type="scientific">Tetrapyrgos nigripes</name>
    <dbReference type="NCBI Taxonomy" id="182062"/>
    <lineage>
        <taxon>Eukaryota</taxon>
        <taxon>Fungi</taxon>
        <taxon>Dikarya</taxon>
        <taxon>Basidiomycota</taxon>
        <taxon>Agaricomycotina</taxon>
        <taxon>Agaricomycetes</taxon>
        <taxon>Agaricomycetidae</taxon>
        <taxon>Agaricales</taxon>
        <taxon>Marasmiineae</taxon>
        <taxon>Marasmiaceae</taxon>
        <taxon>Tetrapyrgos</taxon>
    </lineage>
</organism>
<reference evidence="2 3" key="1">
    <citation type="journal article" date="2020" name="ISME J.">
        <title>Uncovering the hidden diversity of litter-decomposition mechanisms in mushroom-forming fungi.</title>
        <authorList>
            <person name="Floudas D."/>
            <person name="Bentzer J."/>
            <person name="Ahren D."/>
            <person name="Johansson T."/>
            <person name="Persson P."/>
            <person name="Tunlid A."/>
        </authorList>
    </citation>
    <scope>NUCLEOTIDE SEQUENCE [LARGE SCALE GENOMIC DNA]</scope>
    <source>
        <strain evidence="2 3">CBS 291.85</strain>
    </source>
</reference>
<keyword evidence="3" id="KW-1185">Reference proteome</keyword>
<feature type="domain" description="PPM-type phosphatase" evidence="1">
    <location>
        <begin position="73"/>
        <end position="446"/>
    </location>
</feature>
<dbReference type="Proteomes" id="UP000559256">
    <property type="component" value="Unassembled WGS sequence"/>
</dbReference>
<dbReference type="GO" id="GO:0004722">
    <property type="term" value="F:protein serine/threonine phosphatase activity"/>
    <property type="evidence" value="ECO:0007669"/>
    <property type="project" value="InterPro"/>
</dbReference>